<dbReference type="Pfam" id="PF03783">
    <property type="entry name" value="CsgG"/>
    <property type="match status" value="1"/>
</dbReference>
<dbReference type="InterPro" id="IPR005534">
    <property type="entry name" value="Curli_assmbl/transp-comp_CsgG"/>
</dbReference>
<dbReference type="InterPro" id="IPR011990">
    <property type="entry name" value="TPR-like_helical_dom_sf"/>
</dbReference>
<dbReference type="SUPFAM" id="SSF48452">
    <property type="entry name" value="TPR-like"/>
    <property type="match status" value="1"/>
</dbReference>
<evidence type="ECO:0000313" key="2">
    <source>
        <dbReference type="EMBL" id="EHP30673.1"/>
    </source>
</evidence>
<name>H1FXQ3_SULGG</name>
<dbReference type="STRING" id="929558.SMGD1_2150"/>
<dbReference type="GO" id="GO:0030288">
    <property type="term" value="C:outer membrane-bounded periplasmic space"/>
    <property type="evidence" value="ECO:0007669"/>
    <property type="project" value="InterPro"/>
</dbReference>
<sequence length="337" mass="37292">MKLSLKLLLTASAVALLMSGCAQKVRIKALNPAEVGEMATKKKVAISGFRNDKHGLSGKIESEISKHELDKKRYFTVVSRKDLDKIMAEQKLQSSELMNEATATKVGKLIGAQAVINGEIASATASSGRYTENREKCLKYTKQGCAQYRYYTVTCKTVQAEVSANLNIVNVETGSIIYGDTINKEYNGDSCKNNILSEGQALNRLTSAIANEFVYKLTPHYVYFNVALLDKIELKEVTKEQEKTFENSLAYIKAGRMDKAETMLQGLLDQVDGKSYVVAYAYGVVNEAQGKFDEAKKIYAMADGLTVEPVDEINLAVTRIDNMIAKREEAKKQMNAK</sequence>
<dbReference type="Gene3D" id="1.25.40.10">
    <property type="entry name" value="Tetratricopeptide repeat domain"/>
    <property type="match status" value="1"/>
</dbReference>
<dbReference type="Gene3D" id="3.40.50.10610">
    <property type="entry name" value="ABC-type transport auxiliary lipoprotein component"/>
    <property type="match status" value="1"/>
</dbReference>
<keyword evidence="3" id="KW-1185">Reference proteome</keyword>
<evidence type="ECO:0000256" key="1">
    <source>
        <dbReference type="SAM" id="SignalP"/>
    </source>
</evidence>
<dbReference type="Proteomes" id="UP000006431">
    <property type="component" value="Unassembled WGS sequence"/>
</dbReference>
<organism evidence="2 3">
    <name type="scientific">Sulfurimonas gotlandica (strain DSM 19862 / JCM 16533 / GD1)</name>
    <dbReference type="NCBI Taxonomy" id="929558"/>
    <lineage>
        <taxon>Bacteria</taxon>
        <taxon>Pseudomonadati</taxon>
        <taxon>Campylobacterota</taxon>
        <taxon>Epsilonproteobacteria</taxon>
        <taxon>Campylobacterales</taxon>
        <taxon>Sulfurimonadaceae</taxon>
        <taxon>Sulfurimonas</taxon>
    </lineage>
</organism>
<dbReference type="AlphaFoldDB" id="H1FXQ3"/>
<feature type="signal peptide" evidence="1">
    <location>
        <begin position="1"/>
        <end position="24"/>
    </location>
</feature>
<dbReference type="PROSITE" id="PS51257">
    <property type="entry name" value="PROKAR_LIPOPROTEIN"/>
    <property type="match status" value="1"/>
</dbReference>
<dbReference type="PATRIC" id="fig|929558.5.peg.2141"/>
<reference evidence="2 3" key="1">
    <citation type="journal article" date="2012" name="Proc. Natl. Acad. Sci. U.S.A.">
        <title>Genome and physiology of a model Epsilonproteobacterium responsible for sulfide detoxification in marine oxygen depletion zones.</title>
        <authorList>
            <person name="Grote J."/>
            <person name="Schott T."/>
            <person name="Bruckner C.G."/>
            <person name="Glockner F.O."/>
            <person name="Jost G."/>
            <person name="Teeling H."/>
            <person name="Labrenz M."/>
            <person name="Jurgens K."/>
        </authorList>
    </citation>
    <scope>NUCLEOTIDE SEQUENCE [LARGE SCALE GENOMIC DNA]</scope>
    <source>
        <strain evidence="2 3">GD1</strain>
    </source>
</reference>
<feature type="chain" id="PRO_5003548818" description="Curli production assembly/transport component CsgG" evidence="1">
    <location>
        <begin position="25"/>
        <end position="337"/>
    </location>
</feature>
<dbReference type="HOGENOM" id="CLU_823675_0_0_7"/>
<comment type="caution">
    <text evidence="2">The sequence shown here is derived from an EMBL/GenBank/DDBJ whole genome shotgun (WGS) entry which is preliminary data.</text>
</comment>
<protein>
    <recommendedName>
        <fullName evidence="4">Curli production assembly/transport component CsgG</fullName>
    </recommendedName>
</protein>
<dbReference type="RefSeq" id="WP_008341341.1">
    <property type="nucleotide sequence ID" value="NZ_AFRZ01000001.1"/>
</dbReference>
<dbReference type="EMBL" id="AFRZ01000001">
    <property type="protein sequence ID" value="EHP30673.1"/>
    <property type="molecule type" value="Genomic_DNA"/>
</dbReference>
<dbReference type="OrthoDB" id="5346247at2"/>
<gene>
    <name evidence="2" type="ORF">SMGD1_2150</name>
</gene>
<keyword evidence="1" id="KW-0732">Signal</keyword>
<dbReference type="eggNOG" id="COG1462">
    <property type="taxonomic scope" value="Bacteria"/>
</dbReference>
<evidence type="ECO:0008006" key="4">
    <source>
        <dbReference type="Google" id="ProtNLM"/>
    </source>
</evidence>
<evidence type="ECO:0000313" key="3">
    <source>
        <dbReference type="Proteomes" id="UP000006431"/>
    </source>
</evidence>
<accession>H1FXQ3</accession>
<proteinExistence type="predicted"/>